<dbReference type="AlphaFoldDB" id="A0A1I1TT74"/>
<reference evidence="2" key="1">
    <citation type="submission" date="2016-10" db="EMBL/GenBank/DDBJ databases">
        <authorList>
            <person name="Varghese N."/>
            <person name="Submissions S."/>
        </authorList>
    </citation>
    <scope>NUCLEOTIDE SEQUENCE [LARGE SCALE GENOMIC DNA]</scope>
    <source>
        <strain evidence="2">DSM 45004</strain>
    </source>
</reference>
<dbReference type="Proteomes" id="UP000198716">
    <property type="component" value="Unassembled WGS sequence"/>
</dbReference>
<keyword evidence="2" id="KW-1185">Reference proteome</keyword>
<protein>
    <submittedName>
        <fullName evidence="1">Uncharacterized protein</fullName>
    </submittedName>
</protein>
<accession>A0A1I1TT74</accession>
<gene>
    <name evidence="1" type="ORF">SAMN04487819_101192</name>
</gene>
<name>A0A1I1TT74_9ACTN</name>
<proteinExistence type="predicted"/>
<evidence type="ECO:0000313" key="2">
    <source>
        <dbReference type="Proteomes" id="UP000198716"/>
    </source>
</evidence>
<evidence type="ECO:0000313" key="1">
    <source>
        <dbReference type="EMBL" id="SFD59663.1"/>
    </source>
</evidence>
<sequence>MLEPDTEQLNRRSLAETLRQLRDAAGLSGERLAVRIAMSQLRRSACDR</sequence>
<dbReference type="EMBL" id="FOMZ01000001">
    <property type="protein sequence ID" value="SFD59663.1"/>
    <property type="molecule type" value="Genomic_DNA"/>
</dbReference>
<organism evidence="1 2">
    <name type="scientific">Actinopolyspora alba</name>
    <dbReference type="NCBI Taxonomy" id="673379"/>
    <lineage>
        <taxon>Bacteria</taxon>
        <taxon>Bacillati</taxon>
        <taxon>Actinomycetota</taxon>
        <taxon>Actinomycetes</taxon>
        <taxon>Actinopolysporales</taxon>
        <taxon>Actinopolysporaceae</taxon>
        <taxon>Actinopolyspora</taxon>
        <taxon>Actinopolyspora alba group</taxon>
    </lineage>
</organism>